<gene>
    <name evidence="2" type="ORF">FEZ63_07525</name>
</gene>
<protein>
    <submittedName>
        <fullName evidence="2">RES domain-containing protein</fullName>
    </submittedName>
</protein>
<comment type="caution">
    <text evidence="2">The sequence shown here is derived from an EMBL/GenBank/DDBJ whole genome shotgun (WGS) entry which is preliminary data.</text>
</comment>
<dbReference type="Proteomes" id="UP000325684">
    <property type="component" value="Unassembled WGS sequence"/>
</dbReference>
<dbReference type="Pfam" id="PF08808">
    <property type="entry name" value="RES"/>
    <property type="match status" value="1"/>
</dbReference>
<dbReference type="InterPro" id="IPR014914">
    <property type="entry name" value="RES_dom"/>
</dbReference>
<evidence type="ECO:0000313" key="2">
    <source>
        <dbReference type="EMBL" id="KAB0267853.1"/>
    </source>
</evidence>
<evidence type="ECO:0000259" key="1">
    <source>
        <dbReference type="SMART" id="SM00953"/>
    </source>
</evidence>
<name>A0A5N3PDS1_9HYPH</name>
<proteinExistence type="predicted"/>
<organism evidence="2 3">
    <name type="scientific">Microvirga brassicacearum</name>
    <dbReference type="NCBI Taxonomy" id="2580413"/>
    <lineage>
        <taxon>Bacteria</taxon>
        <taxon>Pseudomonadati</taxon>
        <taxon>Pseudomonadota</taxon>
        <taxon>Alphaproteobacteria</taxon>
        <taxon>Hyphomicrobiales</taxon>
        <taxon>Methylobacteriaceae</taxon>
        <taxon>Microvirga</taxon>
    </lineage>
</organism>
<feature type="domain" description="RES" evidence="1">
    <location>
        <begin position="48"/>
        <end position="180"/>
    </location>
</feature>
<keyword evidence="3" id="KW-1185">Reference proteome</keyword>
<accession>A0A5N3PDS1</accession>
<dbReference type="SMART" id="SM00953">
    <property type="entry name" value="RES"/>
    <property type="match status" value="1"/>
</dbReference>
<dbReference type="EMBL" id="VCMV01000012">
    <property type="protein sequence ID" value="KAB0267853.1"/>
    <property type="molecule type" value="Genomic_DNA"/>
</dbReference>
<sequence>MVESQYVISTIPLVDGLEEQARLEQLIDGTKPPIPEECRHLSPLLYTPFRYVPTQGSRFRRAGQREGAYYTAATVATAVAEMAFYRMLFFAESPETPLPDGFAEYTAFAVDVRTDRLVDIAQSNRHELFHKADYSTTQDFADSARAVGADGIRSKSVRCPSGGATYTWLTCRVFASPAPLHQQSWHMRLLRHGVQAVCENPRSGIEFTAAEFSSDPRLARFQDMAASHHR</sequence>
<dbReference type="RefSeq" id="WP_150943020.1">
    <property type="nucleotide sequence ID" value="NZ_VCMV01000012.1"/>
</dbReference>
<dbReference type="AlphaFoldDB" id="A0A5N3PDS1"/>
<evidence type="ECO:0000313" key="3">
    <source>
        <dbReference type="Proteomes" id="UP000325684"/>
    </source>
</evidence>
<dbReference type="OrthoDB" id="7300555at2"/>
<reference evidence="2 3" key="1">
    <citation type="journal article" date="2019" name="Microorganisms">
        <title>Genome Insights into the Novel Species Microvirga brassicacearum, a Rapeseed Endophyte with Biotechnological Potential.</title>
        <authorList>
            <person name="Jimenez-Gomez A."/>
            <person name="Saati-Santamaria Z."/>
            <person name="Igual J.M."/>
            <person name="Rivas R."/>
            <person name="Mateos P.F."/>
            <person name="Garcia-Fraile P."/>
        </authorList>
    </citation>
    <scope>NUCLEOTIDE SEQUENCE [LARGE SCALE GENOMIC DNA]</scope>
    <source>
        <strain evidence="2 3">CDVBN77</strain>
    </source>
</reference>